<dbReference type="EMBL" id="JBCLUF010000003">
    <property type="protein sequence ID" value="MEY8661527.1"/>
    <property type="molecule type" value="Genomic_DNA"/>
</dbReference>
<gene>
    <name evidence="2" type="ORF">AALT52_01260</name>
</gene>
<comment type="caution">
    <text evidence="2">The sequence shown here is derived from an EMBL/GenBank/DDBJ whole genome shotgun (WGS) entry which is preliminary data.</text>
</comment>
<sequence>MEERMPKKFKQLNVKLDTDLDRDLIEFLDNSMLKKSFIIKKALRSFIKQHQGLDDGVLSEKTSKIPVYEKIHEDRESYKEKTSLDPTDHNNNNKFKESTAADNSLKKRNLLFGKNEDNFMK</sequence>
<accession>A0ABV4DQ11</accession>
<organism evidence="2 3">
    <name type="scientific">Ligilactobacillus faecis</name>
    <dbReference type="NCBI Taxonomy" id="762833"/>
    <lineage>
        <taxon>Bacteria</taxon>
        <taxon>Bacillati</taxon>
        <taxon>Bacillota</taxon>
        <taxon>Bacilli</taxon>
        <taxon>Lactobacillales</taxon>
        <taxon>Lactobacillaceae</taxon>
        <taxon>Ligilactobacillus</taxon>
    </lineage>
</organism>
<protein>
    <submittedName>
        <fullName evidence="2">Uncharacterized protein</fullName>
    </submittedName>
</protein>
<name>A0ABV4DQ11_9LACO</name>
<keyword evidence="3" id="KW-1185">Reference proteome</keyword>
<evidence type="ECO:0000313" key="2">
    <source>
        <dbReference type="EMBL" id="MEY8661527.1"/>
    </source>
</evidence>
<feature type="compositionally biased region" description="Basic and acidic residues" evidence="1">
    <location>
        <begin position="69"/>
        <end position="88"/>
    </location>
</feature>
<dbReference type="Proteomes" id="UP001565236">
    <property type="component" value="Unassembled WGS sequence"/>
</dbReference>
<evidence type="ECO:0000313" key="3">
    <source>
        <dbReference type="Proteomes" id="UP001565236"/>
    </source>
</evidence>
<dbReference type="RefSeq" id="WP_369940294.1">
    <property type="nucleotide sequence ID" value="NZ_JBCLUF010000003.1"/>
</dbReference>
<feature type="region of interest" description="Disordered" evidence="1">
    <location>
        <begin position="69"/>
        <end position="102"/>
    </location>
</feature>
<evidence type="ECO:0000256" key="1">
    <source>
        <dbReference type="SAM" id="MobiDB-lite"/>
    </source>
</evidence>
<reference evidence="2 3" key="1">
    <citation type="submission" date="2024-03" db="EMBL/GenBank/DDBJ databases">
        <title>Mouse gut bacterial collection (mGBC) of GemPharmatech.</title>
        <authorList>
            <person name="He Y."/>
            <person name="Dong L."/>
            <person name="Wu D."/>
            <person name="Gao X."/>
            <person name="Lin Z."/>
        </authorList>
    </citation>
    <scope>NUCLEOTIDE SEQUENCE [LARGE SCALE GENOMIC DNA]</scope>
    <source>
        <strain evidence="2 3">15-30</strain>
    </source>
</reference>
<proteinExistence type="predicted"/>